<dbReference type="CDD" id="cd04056">
    <property type="entry name" value="Peptidases_S53"/>
    <property type="match status" value="1"/>
</dbReference>
<dbReference type="InterPro" id="IPR023828">
    <property type="entry name" value="Peptidase_S8_Ser-AS"/>
</dbReference>
<keyword evidence="3 9" id="KW-0378">Hydrolase</keyword>
<protein>
    <recommendedName>
        <fullName evidence="8">subtilisin</fullName>
        <ecNumber evidence="8">3.4.21.62</ecNumber>
    </recommendedName>
</protein>
<dbReference type="InterPro" id="IPR030400">
    <property type="entry name" value="Sedolisin_dom"/>
</dbReference>
<dbReference type="PROSITE" id="PS51695">
    <property type="entry name" value="SEDOLISIN"/>
    <property type="match status" value="1"/>
</dbReference>
<dbReference type="Gene3D" id="3.40.50.200">
    <property type="entry name" value="Peptidase S8/S53 domain"/>
    <property type="match status" value="1"/>
</dbReference>
<dbReference type="CDD" id="cd11377">
    <property type="entry name" value="Pro-peptidase_S53"/>
    <property type="match status" value="1"/>
</dbReference>
<evidence type="ECO:0000256" key="3">
    <source>
        <dbReference type="ARBA" id="ARBA00022801"/>
    </source>
</evidence>
<evidence type="ECO:0000256" key="6">
    <source>
        <dbReference type="ARBA" id="ARBA00023145"/>
    </source>
</evidence>
<dbReference type="GO" id="GO:0004252">
    <property type="term" value="F:serine-type endopeptidase activity"/>
    <property type="evidence" value="ECO:0007669"/>
    <property type="project" value="UniProtKB-UniRule"/>
</dbReference>
<evidence type="ECO:0000313" key="12">
    <source>
        <dbReference type="EMBL" id="CAD9568521.1"/>
    </source>
</evidence>
<evidence type="ECO:0000256" key="8">
    <source>
        <dbReference type="ARBA" id="ARBA00023619"/>
    </source>
</evidence>
<dbReference type="InterPro" id="IPR050819">
    <property type="entry name" value="Tripeptidyl-peptidase_I"/>
</dbReference>
<dbReference type="GO" id="GO:0006508">
    <property type="term" value="P:proteolysis"/>
    <property type="evidence" value="ECO:0007669"/>
    <property type="project" value="UniProtKB-KW"/>
</dbReference>
<feature type="signal peptide" evidence="10">
    <location>
        <begin position="1"/>
        <end position="26"/>
    </location>
</feature>
<organism evidence="12">
    <name type="scientific">Zooxanthella nutricula</name>
    <dbReference type="NCBI Taxonomy" id="1333877"/>
    <lineage>
        <taxon>Eukaryota</taxon>
        <taxon>Sar</taxon>
        <taxon>Alveolata</taxon>
        <taxon>Dinophyceae</taxon>
        <taxon>Peridiniales</taxon>
        <taxon>Peridiniales incertae sedis</taxon>
        <taxon>Zooxanthella</taxon>
    </lineage>
</organism>
<dbReference type="InterPro" id="IPR015366">
    <property type="entry name" value="S53_propep"/>
</dbReference>
<accession>A0A6U6N1U4</accession>
<feature type="chain" id="PRO_5030160523" description="subtilisin" evidence="10">
    <location>
        <begin position="27"/>
        <end position="657"/>
    </location>
</feature>
<evidence type="ECO:0000256" key="9">
    <source>
        <dbReference type="PROSITE-ProRule" id="PRU01032"/>
    </source>
</evidence>
<feature type="active site" description="Charge relay system" evidence="9">
    <location>
        <position position="567"/>
    </location>
</feature>
<dbReference type="Pfam" id="PF09286">
    <property type="entry name" value="Pro-kuma_activ"/>
    <property type="match status" value="1"/>
</dbReference>
<reference evidence="12" key="1">
    <citation type="submission" date="2021-01" db="EMBL/GenBank/DDBJ databases">
        <authorList>
            <person name="Corre E."/>
            <person name="Pelletier E."/>
            <person name="Niang G."/>
            <person name="Scheremetjew M."/>
            <person name="Finn R."/>
            <person name="Kale V."/>
            <person name="Holt S."/>
            <person name="Cochrane G."/>
            <person name="Meng A."/>
            <person name="Brown T."/>
            <person name="Cohen L."/>
        </authorList>
    </citation>
    <scope>NUCLEOTIDE SEQUENCE</scope>
    <source>
        <strain evidence="12">RCC3387</strain>
    </source>
</reference>
<dbReference type="InterPro" id="IPR000209">
    <property type="entry name" value="Peptidase_S8/S53_dom"/>
</dbReference>
<keyword evidence="2 9" id="KW-0479">Metal-binding</keyword>
<gene>
    <name evidence="12" type="ORF">BRAN1462_LOCUS27317</name>
</gene>
<evidence type="ECO:0000256" key="1">
    <source>
        <dbReference type="ARBA" id="ARBA00022670"/>
    </source>
</evidence>
<dbReference type="SUPFAM" id="SSF52743">
    <property type="entry name" value="Subtilisin-like"/>
    <property type="match status" value="1"/>
</dbReference>
<evidence type="ECO:0000256" key="5">
    <source>
        <dbReference type="ARBA" id="ARBA00022837"/>
    </source>
</evidence>
<dbReference type="InterPro" id="IPR036852">
    <property type="entry name" value="Peptidase_S8/S53_dom_sf"/>
</dbReference>
<dbReference type="AlphaFoldDB" id="A0A6U6N1U4"/>
<evidence type="ECO:0000256" key="10">
    <source>
        <dbReference type="SAM" id="SignalP"/>
    </source>
</evidence>
<feature type="binding site" evidence="9">
    <location>
        <position position="634"/>
    </location>
    <ligand>
        <name>Ca(2+)</name>
        <dbReference type="ChEBI" id="CHEBI:29108"/>
    </ligand>
</feature>
<dbReference type="SUPFAM" id="SSF54897">
    <property type="entry name" value="Protease propeptides/inhibitors"/>
    <property type="match status" value="1"/>
</dbReference>
<keyword evidence="5 9" id="KW-0106">Calcium</keyword>
<keyword evidence="4 9" id="KW-0720">Serine protease</keyword>
<name>A0A6U6N1U4_9DINO</name>
<dbReference type="GO" id="GO:0046872">
    <property type="term" value="F:metal ion binding"/>
    <property type="evidence" value="ECO:0007669"/>
    <property type="project" value="UniProtKB-UniRule"/>
</dbReference>
<dbReference type="SMART" id="SM00944">
    <property type="entry name" value="Pro-kuma_activ"/>
    <property type="match status" value="1"/>
</dbReference>
<feature type="binding site" evidence="9">
    <location>
        <position position="610"/>
    </location>
    <ligand>
        <name>Ca(2+)</name>
        <dbReference type="ChEBI" id="CHEBI:29108"/>
    </ligand>
</feature>
<keyword evidence="1 9" id="KW-0645">Protease</keyword>
<feature type="active site" description="Charge relay system" evidence="9">
    <location>
        <position position="354"/>
    </location>
</feature>
<keyword evidence="10" id="KW-0732">Signal</keyword>
<evidence type="ECO:0000256" key="2">
    <source>
        <dbReference type="ARBA" id="ARBA00022723"/>
    </source>
</evidence>
<dbReference type="PROSITE" id="PS00138">
    <property type="entry name" value="SUBTILASE_SER"/>
    <property type="match status" value="1"/>
</dbReference>
<evidence type="ECO:0000256" key="7">
    <source>
        <dbReference type="ARBA" id="ARBA00023529"/>
    </source>
</evidence>
<feature type="domain" description="Peptidase S53" evidence="11">
    <location>
        <begin position="266"/>
        <end position="656"/>
    </location>
</feature>
<dbReference type="EMBL" id="HBGW01043119">
    <property type="protein sequence ID" value="CAD9568521.1"/>
    <property type="molecule type" value="Transcribed_RNA"/>
</dbReference>
<dbReference type="PANTHER" id="PTHR14218:SF15">
    <property type="entry name" value="TRIPEPTIDYL-PEPTIDASE 1"/>
    <property type="match status" value="1"/>
</dbReference>
<dbReference type="PANTHER" id="PTHR14218">
    <property type="entry name" value="PROTEASE S8 TRIPEPTIDYL PEPTIDASE I CLN2"/>
    <property type="match status" value="1"/>
</dbReference>
<dbReference type="EC" id="3.4.21.62" evidence="8"/>
<evidence type="ECO:0000259" key="11">
    <source>
        <dbReference type="PROSITE" id="PS51695"/>
    </source>
</evidence>
<feature type="active site" description="Charge relay system" evidence="9">
    <location>
        <position position="358"/>
    </location>
</feature>
<sequence>MAYCFHSRLALLALASALSSWPEAHAGPATSWADGLDGDDECAVDPSSESGGACALNALQMRRSKVNSHATESVSAQHAALLRASGWSVARRCNGSELHELAFAVRQRGLESLRAAVAELTDPASPKYRQWLSHAEVRTIVENQENARGAKAALLSSHPGISIVHESEEGEVVSAQAPIAVWEQLLSTEFHEYAHGERRETVRRAADYMLPDNLNPFVDAVLGAVDFEAIRPKSIPGVPSSQEMSSSDHQFGFATFKDLAETKGGVVSPKLLQRTYGLPPPADRGSAMALEDAAPWQVVFGTLGQYWSPSDRATFERQFSIPEDNYVRQMHGELEGNSKSGDAECRSDPNNCAEANLDVQYMMGVSPWAKIGYWYTPEAKASGMAAFLNDFMATFVNADKCPDVISISYGMPEVSVTKMAWMLFELSAMKLTARGVTLLAASGDDGAASFLARKKLNGETCWFVPLIGLQVVWPASSEWVTSVGATMGAEIGKPEVACASNESIYLEDGGDLPLITTGGGFASKSKRPSWQAGHHNETGRGMPDLSVAGHAYAIVIGQRWLSVDGTSAAAPAVAGMVSLINARLLAAGKPSVGFLNALLYQNATADVFRDITIGNNKCAALGAPCCGGYDAEQGWDAVTGLGVPNFPKLQELFLSLG</sequence>
<comment type="cofactor">
    <cofactor evidence="9">
        <name>Ca(2+)</name>
        <dbReference type="ChEBI" id="CHEBI:29108"/>
    </cofactor>
    <text evidence="9">Binds 1 Ca(2+) ion per subunit.</text>
</comment>
<keyword evidence="6" id="KW-0865">Zymogen</keyword>
<comment type="catalytic activity">
    <reaction evidence="7">
        <text>Hydrolysis of proteins with broad specificity for peptide bonds, and a preference for a large uncharged residue in P1. Hydrolyzes peptide amides.</text>
        <dbReference type="EC" id="3.4.21.62"/>
    </reaction>
</comment>
<proteinExistence type="predicted"/>
<feature type="binding site" evidence="9">
    <location>
        <position position="636"/>
    </location>
    <ligand>
        <name>Ca(2+)</name>
        <dbReference type="ChEBI" id="CHEBI:29108"/>
    </ligand>
</feature>
<evidence type="ECO:0000256" key="4">
    <source>
        <dbReference type="ARBA" id="ARBA00022825"/>
    </source>
</evidence>
<dbReference type="Pfam" id="PF00082">
    <property type="entry name" value="Peptidase_S8"/>
    <property type="match status" value="1"/>
</dbReference>
<feature type="binding site" evidence="9">
    <location>
        <position position="611"/>
    </location>
    <ligand>
        <name>Ca(2+)</name>
        <dbReference type="ChEBI" id="CHEBI:29108"/>
    </ligand>
</feature>
<dbReference type="GO" id="GO:0008240">
    <property type="term" value="F:tripeptidyl-peptidase activity"/>
    <property type="evidence" value="ECO:0007669"/>
    <property type="project" value="TreeGrafter"/>
</dbReference>